<keyword evidence="9" id="KW-1185">Reference proteome</keyword>
<dbReference type="AlphaFoldDB" id="A0A1T3NN21"/>
<keyword evidence="5" id="KW-0812">Transmembrane</keyword>
<sequence length="575" mass="61816">MTRHRRVFDPAHESVHEPTRRSARARWRALYRRTAAVVAVALAAVGGGVVDASAEPAEAAATPTLAWSPCVEDAGFECANASVPLDYRDPGGRHLTLAVIRHRAADPARRLGTLVLQPGGPGNSGVDFVRGNHASLPAELRERFDVFGFDARGIGRSAPYECWDDATYSREVTRSPGRPGPDGFDRAVSTARDFDAACAAKAGDVLPFMGTDYVARDLDLLRRALGERRLSFYGRSFGSYIGTVYADRYPGRVRAMALDGAYDPVHYAERPYEYDRPQYLALDAAMGRFLDWCGAEPVRCGFGQGDARGAFERLMRELDAHPVPTPSGVAANGYTLAYRLMFNINGGKAVWPAFGAALRQAELRDGTAFLLRPPSAASFDFLTANVVVECVDRAYPRDAGRLERNVRANVRDAPLLGPPIGYGPPTYDHNHAPACAQWDGERVSRHRGPYRAWGSAPILVLGTTGDPDTPYQDAVALSERLDNARLLTFRAEGHTAFGRSACAQAATVRYLTDLTLPARGTICADEPDPVSATTQAPSLAGGPGVPGVPGAPDWQGLPGRAGLPGVDEAFDRIGG</sequence>
<evidence type="ECO:0000256" key="3">
    <source>
        <dbReference type="ARBA" id="ARBA00022801"/>
    </source>
</evidence>
<dbReference type="SUPFAM" id="SSF53474">
    <property type="entry name" value="alpha/beta-Hydrolases"/>
    <property type="match status" value="1"/>
</dbReference>
<gene>
    <name evidence="8" type="ORF">B4N89_39200</name>
</gene>
<feature type="transmembrane region" description="Helical" evidence="5">
    <location>
        <begin position="30"/>
        <end position="50"/>
    </location>
</feature>
<dbReference type="InterPro" id="IPR029058">
    <property type="entry name" value="AB_hydrolase_fold"/>
</dbReference>
<accession>A0A1T3NN21</accession>
<dbReference type="STRING" id="159449.B4N89_39200"/>
<keyword evidence="5" id="KW-1133">Transmembrane helix</keyword>
<feature type="compositionally biased region" description="Basic and acidic residues" evidence="4">
    <location>
        <begin position="7"/>
        <end position="20"/>
    </location>
</feature>
<dbReference type="GO" id="GO:0016787">
    <property type="term" value="F:hydrolase activity"/>
    <property type="evidence" value="ECO:0007669"/>
    <property type="project" value="UniProtKB-KW"/>
</dbReference>
<dbReference type="Gene3D" id="3.40.50.1820">
    <property type="entry name" value="alpha/beta hydrolase"/>
    <property type="match status" value="1"/>
</dbReference>
<protein>
    <submittedName>
        <fullName evidence="8">Alpha/beta hydrolase</fullName>
    </submittedName>
</protein>
<organism evidence="8 9">
    <name type="scientific">Embleya scabrispora</name>
    <dbReference type="NCBI Taxonomy" id="159449"/>
    <lineage>
        <taxon>Bacteria</taxon>
        <taxon>Bacillati</taxon>
        <taxon>Actinomycetota</taxon>
        <taxon>Actinomycetes</taxon>
        <taxon>Kitasatosporales</taxon>
        <taxon>Streptomycetaceae</taxon>
        <taxon>Embleya</taxon>
    </lineage>
</organism>
<dbReference type="PANTHER" id="PTHR43248">
    <property type="entry name" value="2-SUCCINYL-6-HYDROXY-2,4-CYCLOHEXADIENE-1-CARBOXYLATE SYNTHASE"/>
    <property type="match status" value="1"/>
</dbReference>
<evidence type="ECO:0000313" key="8">
    <source>
        <dbReference type="EMBL" id="OPC78214.1"/>
    </source>
</evidence>
<evidence type="ECO:0000259" key="6">
    <source>
        <dbReference type="Pfam" id="PF00561"/>
    </source>
</evidence>
<dbReference type="EMBL" id="MWQN01000003">
    <property type="protein sequence ID" value="OPC78214.1"/>
    <property type="molecule type" value="Genomic_DNA"/>
</dbReference>
<keyword evidence="3 8" id="KW-0378">Hydrolase</keyword>
<dbReference type="Proteomes" id="UP000190037">
    <property type="component" value="Unassembled WGS sequence"/>
</dbReference>
<keyword evidence="5" id="KW-0472">Membrane</keyword>
<dbReference type="Pfam" id="PF00561">
    <property type="entry name" value="Abhydrolase_1"/>
    <property type="match status" value="1"/>
</dbReference>
<evidence type="ECO:0000259" key="7">
    <source>
        <dbReference type="Pfam" id="PF08386"/>
    </source>
</evidence>
<evidence type="ECO:0000256" key="4">
    <source>
        <dbReference type="SAM" id="MobiDB-lite"/>
    </source>
</evidence>
<feature type="domain" description="Peptidase S33 tripeptidyl aminopeptidase-like C-terminal" evidence="7">
    <location>
        <begin position="432"/>
        <end position="523"/>
    </location>
</feature>
<evidence type="ECO:0000313" key="9">
    <source>
        <dbReference type="Proteomes" id="UP000190037"/>
    </source>
</evidence>
<evidence type="ECO:0000256" key="2">
    <source>
        <dbReference type="ARBA" id="ARBA00022729"/>
    </source>
</evidence>
<evidence type="ECO:0000256" key="5">
    <source>
        <dbReference type="SAM" id="Phobius"/>
    </source>
</evidence>
<evidence type="ECO:0000256" key="1">
    <source>
        <dbReference type="ARBA" id="ARBA00010088"/>
    </source>
</evidence>
<comment type="caution">
    <text evidence="8">The sequence shown here is derived from an EMBL/GenBank/DDBJ whole genome shotgun (WGS) entry which is preliminary data.</text>
</comment>
<dbReference type="InterPro" id="IPR013595">
    <property type="entry name" value="Pept_S33_TAP-like_C"/>
</dbReference>
<dbReference type="InterPro" id="IPR000073">
    <property type="entry name" value="AB_hydrolase_1"/>
</dbReference>
<feature type="domain" description="AB hydrolase-1" evidence="6">
    <location>
        <begin position="113"/>
        <end position="266"/>
    </location>
</feature>
<keyword evidence="2" id="KW-0732">Signal</keyword>
<dbReference type="PANTHER" id="PTHR43248:SF29">
    <property type="entry name" value="TRIPEPTIDYL AMINOPEPTIDASE"/>
    <property type="match status" value="1"/>
</dbReference>
<dbReference type="InterPro" id="IPR051601">
    <property type="entry name" value="Serine_prot/Carboxylest_S33"/>
</dbReference>
<dbReference type="RefSeq" id="WP_078981310.1">
    <property type="nucleotide sequence ID" value="NZ_MWQN01000003.1"/>
</dbReference>
<comment type="similarity">
    <text evidence="1">Belongs to the peptidase S33 family.</text>
</comment>
<feature type="region of interest" description="Disordered" evidence="4">
    <location>
        <begin position="526"/>
        <end position="565"/>
    </location>
</feature>
<proteinExistence type="inferred from homology"/>
<feature type="region of interest" description="Disordered" evidence="4">
    <location>
        <begin position="1"/>
        <end position="20"/>
    </location>
</feature>
<dbReference type="Pfam" id="PF08386">
    <property type="entry name" value="Abhydrolase_4"/>
    <property type="match status" value="1"/>
</dbReference>
<name>A0A1T3NN21_9ACTN</name>
<reference evidence="8 9" key="1">
    <citation type="submission" date="2017-03" db="EMBL/GenBank/DDBJ databases">
        <title>Draft genome sequence of Streptomyces scabrisporus NF3, endophyte isolated from Amphipterygium adstringens.</title>
        <authorList>
            <person name="Vazquez M."/>
            <person name="Ceapa C.D."/>
            <person name="Rodriguez Luna D."/>
            <person name="Sanchez Esquivel S."/>
        </authorList>
    </citation>
    <scope>NUCLEOTIDE SEQUENCE [LARGE SCALE GENOMIC DNA]</scope>
    <source>
        <strain evidence="8 9">NF3</strain>
    </source>
</reference>